<proteinExistence type="predicted"/>
<dbReference type="Proteomes" id="UP000265816">
    <property type="component" value="Unassembled WGS sequence"/>
</dbReference>
<protein>
    <submittedName>
        <fullName evidence="1">Uncharacterized protein</fullName>
    </submittedName>
</protein>
<evidence type="ECO:0000313" key="1">
    <source>
        <dbReference type="EMBL" id="RID85656.1"/>
    </source>
</evidence>
<reference evidence="1 2" key="1">
    <citation type="submission" date="2018-08" db="EMBL/GenBank/DDBJ databases">
        <title>Bacillus jemisoniae sp. nov., Bacillus chryseoplanitiae sp. nov., Bacillus resnikiae sp. nov., and Bacillus frankliniae sp. nov., isolated from Viking spacecraft and associated surfaces.</title>
        <authorList>
            <person name="Seuylemezian A."/>
            <person name="Vaishampayan P."/>
        </authorList>
    </citation>
    <scope>NUCLEOTIDE SEQUENCE [LARGE SCALE GENOMIC DNA]</scope>
    <source>
        <strain evidence="1 2">JJ-247</strain>
    </source>
</reference>
<dbReference type="AlphaFoldDB" id="A0A398BDB9"/>
<evidence type="ECO:0000313" key="2">
    <source>
        <dbReference type="Proteomes" id="UP000265816"/>
    </source>
</evidence>
<keyword evidence="2" id="KW-1185">Reference proteome</keyword>
<gene>
    <name evidence="1" type="ORF">D1970_08870</name>
</gene>
<organism evidence="1 2">
    <name type="scientific">Mesobacillus zeae</name>
    <dbReference type="NCBI Taxonomy" id="1917180"/>
    <lineage>
        <taxon>Bacteria</taxon>
        <taxon>Bacillati</taxon>
        <taxon>Bacillota</taxon>
        <taxon>Bacilli</taxon>
        <taxon>Bacillales</taxon>
        <taxon>Bacillaceae</taxon>
        <taxon>Mesobacillus</taxon>
    </lineage>
</organism>
<accession>A0A398BDB9</accession>
<comment type="caution">
    <text evidence="1">The sequence shown here is derived from an EMBL/GenBank/DDBJ whole genome shotgun (WGS) entry which is preliminary data.</text>
</comment>
<name>A0A398BDB9_9BACI</name>
<sequence>MQGRFFMGMYQGGETFSKTVCGRFDSCRSCIVYFYAYTNVTNAAAEGYLLRGRADNSDRPKHHWLHFYDYKEVMFMKENKQQDKSPNKKEHLSEKDIKELMGMNKQTYKRNRHGAVTNK</sequence>
<dbReference type="EMBL" id="QWVT01000015">
    <property type="protein sequence ID" value="RID85656.1"/>
    <property type="molecule type" value="Genomic_DNA"/>
</dbReference>